<dbReference type="EC" id="5.6.2.4" evidence="5"/>
<dbReference type="InterPro" id="IPR001650">
    <property type="entry name" value="Helicase_C-like"/>
</dbReference>
<comment type="similarity">
    <text evidence="1">Belongs to the helicase family. RecQ subfamily.</text>
</comment>
<evidence type="ECO:0000256" key="6">
    <source>
        <dbReference type="ARBA" id="ARBA00044566"/>
    </source>
</evidence>
<dbReference type="SUPFAM" id="SSF52540">
    <property type="entry name" value="P-loop containing nucleoside triphosphate hydrolases"/>
    <property type="match status" value="1"/>
</dbReference>
<comment type="catalytic activity">
    <reaction evidence="4">
        <text>Couples ATP hydrolysis with the unwinding of duplex DNA by translocating in the 3'-5' direction.</text>
        <dbReference type="EC" id="5.6.2.4"/>
    </reaction>
</comment>
<reference evidence="9 10" key="1">
    <citation type="journal article" date="2017" name="Nat. Ecol. Evol.">
        <title>Scallop genome provides insights into evolution of bilaterian karyotype and development.</title>
        <authorList>
            <person name="Wang S."/>
            <person name="Zhang J."/>
            <person name="Jiao W."/>
            <person name="Li J."/>
            <person name="Xun X."/>
            <person name="Sun Y."/>
            <person name="Guo X."/>
            <person name="Huan P."/>
            <person name="Dong B."/>
            <person name="Zhang L."/>
            <person name="Hu X."/>
            <person name="Sun X."/>
            <person name="Wang J."/>
            <person name="Zhao C."/>
            <person name="Wang Y."/>
            <person name="Wang D."/>
            <person name="Huang X."/>
            <person name="Wang R."/>
            <person name="Lv J."/>
            <person name="Li Y."/>
            <person name="Zhang Z."/>
            <person name="Liu B."/>
            <person name="Lu W."/>
            <person name="Hui Y."/>
            <person name="Liang J."/>
            <person name="Zhou Z."/>
            <person name="Hou R."/>
            <person name="Li X."/>
            <person name="Liu Y."/>
            <person name="Li H."/>
            <person name="Ning X."/>
            <person name="Lin Y."/>
            <person name="Zhao L."/>
            <person name="Xing Q."/>
            <person name="Dou J."/>
            <person name="Li Y."/>
            <person name="Mao J."/>
            <person name="Guo H."/>
            <person name="Dou H."/>
            <person name="Li T."/>
            <person name="Mu C."/>
            <person name="Jiang W."/>
            <person name="Fu Q."/>
            <person name="Fu X."/>
            <person name="Miao Y."/>
            <person name="Liu J."/>
            <person name="Yu Q."/>
            <person name="Li R."/>
            <person name="Liao H."/>
            <person name="Li X."/>
            <person name="Kong Y."/>
            <person name="Jiang Z."/>
            <person name="Chourrout D."/>
            <person name="Li R."/>
            <person name="Bao Z."/>
        </authorList>
    </citation>
    <scope>NUCLEOTIDE SEQUENCE [LARGE SCALE GENOMIC DNA]</scope>
    <source>
        <strain evidence="9 10">PY_sf001</strain>
    </source>
</reference>
<dbReference type="GO" id="GO:0005737">
    <property type="term" value="C:cytoplasm"/>
    <property type="evidence" value="ECO:0007669"/>
    <property type="project" value="TreeGrafter"/>
</dbReference>
<dbReference type="Proteomes" id="UP000242188">
    <property type="component" value="Unassembled WGS sequence"/>
</dbReference>
<dbReference type="GO" id="GO:0003677">
    <property type="term" value="F:DNA binding"/>
    <property type="evidence" value="ECO:0007669"/>
    <property type="project" value="UniProtKB-KW"/>
</dbReference>
<keyword evidence="10" id="KW-1185">Reference proteome</keyword>
<dbReference type="AlphaFoldDB" id="A0A210QYU7"/>
<dbReference type="STRING" id="6573.A0A210QYU7"/>
<gene>
    <name evidence="9" type="ORF">KP79_PYT25447</name>
</gene>
<proteinExistence type="inferred from homology"/>
<feature type="domain" description="Helicase C-terminal" evidence="7">
    <location>
        <begin position="43"/>
        <end position="108"/>
    </location>
</feature>
<protein>
    <recommendedName>
        <fullName evidence="5">DNA 3'-5' helicase</fullName>
        <ecNumber evidence="5">5.6.2.4</ecNumber>
    </recommendedName>
    <alternativeName>
        <fullName evidence="6">DNA 3'-5' helicase Q1</fullName>
    </alternativeName>
</protein>
<dbReference type="GO" id="GO:0000724">
    <property type="term" value="P:double-strand break repair via homologous recombination"/>
    <property type="evidence" value="ECO:0007669"/>
    <property type="project" value="TreeGrafter"/>
</dbReference>
<dbReference type="Pfam" id="PF16124">
    <property type="entry name" value="RecQ_Zn_bind"/>
    <property type="match status" value="1"/>
</dbReference>
<dbReference type="GO" id="GO:0005694">
    <property type="term" value="C:chromosome"/>
    <property type="evidence" value="ECO:0007669"/>
    <property type="project" value="TreeGrafter"/>
</dbReference>
<evidence type="ECO:0000313" key="10">
    <source>
        <dbReference type="Proteomes" id="UP000242188"/>
    </source>
</evidence>
<evidence type="ECO:0000259" key="7">
    <source>
        <dbReference type="Pfam" id="PF00271"/>
    </source>
</evidence>
<dbReference type="InterPro" id="IPR027417">
    <property type="entry name" value="P-loop_NTPase"/>
</dbReference>
<evidence type="ECO:0000256" key="1">
    <source>
        <dbReference type="ARBA" id="ARBA00005446"/>
    </source>
</evidence>
<evidence type="ECO:0000256" key="3">
    <source>
        <dbReference type="ARBA" id="ARBA00023235"/>
    </source>
</evidence>
<dbReference type="PANTHER" id="PTHR13710:SF105">
    <property type="entry name" value="ATP-DEPENDENT DNA HELICASE Q1"/>
    <property type="match status" value="1"/>
</dbReference>
<keyword evidence="3" id="KW-0413">Isomerase</keyword>
<accession>A0A210QYU7</accession>
<dbReference type="GO" id="GO:0043138">
    <property type="term" value="F:3'-5' DNA helicase activity"/>
    <property type="evidence" value="ECO:0007669"/>
    <property type="project" value="UniProtKB-EC"/>
</dbReference>
<dbReference type="GO" id="GO:0009378">
    <property type="term" value="F:four-way junction helicase activity"/>
    <property type="evidence" value="ECO:0007669"/>
    <property type="project" value="TreeGrafter"/>
</dbReference>
<sequence length="182" mass="20784">MLNFPVTTVYCDSLESVGYSFQYVDAQLQAQQYIPMEDQGPENRIFAQYHKGYTDKMKNLIISELQKENPKLRLVFATVALGMGFNSPSACRIIHFRPPTTLERYLQAGRSGQEAHALVYYNNSDVASNRKGLKLEVKQYVKNTTSCLRKHLVSYFGFSEIMYNGPPEKCCSNCRNQSQINV</sequence>
<evidence type="ECO:0000256" key="4">
    <source>
        <dbReference type="ARBA" id="ARBA00034617"/>
    </source>
</evidence>
<dbReference type="InterPro" id="IPR032284">
    <property type="entry name" value="RecQ_Zn-bd"/>
</dbReference>
<dbReference type="PANTHER" id="PTHR13710">
    <property type="entry name" value="DNA HELICASE RECQ FAMILY MEMBER"/>
    <property type="match status" value="1"/>
</dbReference>
<dbReference type="OrthoDB" id="5982332at2759"/>
<dbReference type="EMBL" id="NEDP02001199">
    <property type="protein sequence ID" value="OWF53875.1"/>
    <property type="molecule type" value="Genomic_DNA"/>
</dbReference>
<dbReference type="Pfam" id="PF00271">
    <property type="entry name" value="Helicase_C"/>
    <property type="match status" value="1"/>
</dbReference>
<evidence type="ECO:0000256" key="2">
    <source>
        <dbReference type="ARBA" id="ARBA00023125"/>
    </source>
</evidence>
<feature type="domain" description="ATP-dependent DNA helicase RecQ zinc-binding" evidence="8">
    <location>
        <begin position="136"/>
        <end position="175"/>
    </location>
</feature>
<evidence type="ECO:0000259" key="8">
    <source>
        <dbReference type="Pfam" id="PF16124"/>
    </source>
</evidence>
<evidence type="ECO:0000256" key="5">
    <source>
        <dbReference type="ARBA" id="ARBA00034808"/>
    </source>
</evidence>
<dbReference type="Gene3D" id="3.40.50.300">
    <property type="entry name" value="P-loop containing nucleotide triphosphate hydrolases"/>
    <property type="match status" value="1"/>
</dbReference>
<evidence type="ECO:0000313" key="9">
    <source>
        <dbReference type="EMBL" id="OWF53875.1"/>
    </source>
</evidence>
<name>A0A210QYU7_MIZYE</name>
<keyword evidence="2" id="KW-0238">DNA-binding</keyword>
<comment type="caution">
    <text evidence="9">The sequence shown here is derived from an EMBL/GenBank/DDBJ whole genome shotgun (WGS) entry which is preliminary data.</text>
</comment>
<organism evidence="9 10">
    <name type="scientific">Mizuhopecten yessoensis</name>
    <name type="common">Japanese scallop</name>
    <name type="synonym">Patinopecten yessoensis</name>
    <dbReference type="NCBI Taxonomy" id="6573"/>
    <lineage>
        <taxon>Eukaryota</taxon>
        <taxon>Metazoa</taxon>
        <taxon>Spiralia</taxon>
        <taxon>Lophotrochozoa</taxon>
        <taxon>Mollusca</taxon>
        <taxon>Bivalvia</taxon>
        <taxon>Autobranchia</taxon>
        <taxon>Pteriomorphia</taxon>
        <taxon>Pectinida</taxon>
        <taxon>Pectinoidea</taxon>
        <taxon>Pectinidae</taxon>
        <taxon>Mizuhopecten</taxon>
    </lineage>
</organism>